<dbReference type="AlphaFoldDB" id="A0A6M0IPZ5"/>
<evidence type="ECO:0000313" key="2">
    <source>
        <dbReference type="Proteomes" id="UP000477386"/>
    </source>
</evidence>
<dbReference type="RefSeq" id="WP_164043648.1">
    <property type="nucleotide sequence ID" value="NZ_JAAGNZ010000004.1"/>
</dbReference>
<gene>
    <name evidence="1" type="ORF">GK091_25910</name>
</gene>
<sequence>MQIACLTCQTTRVVPDGFLEERFQARLSWLPGYTDEAGIWNPCPNYTLGSACVDGHTCENGHWFYLIYEKGKAPRYSLTRE</sequence>
<dbReference type="EMBL" id="JAAGNZ010000004">
    <property type="protein sequence ID" value="NEU70338.1"/>
    <property type="molecule type" value="Genomic_DNA"/>
</dbReference>
<accession>A0A6M0IPZ5</accession>
<name>A0A6M0IPZ5_9BACT</name>
<evidence type="ECO:0000313" key="1">
    <source>
        <dbReference type="EMBL" id="NEU70338.1"/>
    </source>
</evidence>
<reference evidence="1 2" key="1">
    <citation type="submission" date="2020-02" db="EMBL/GenBank/DDBJ databases">
        <title>Draft genome sequence of two Spirosoma agri KCTC 52727 and Spirosoma terrae KCTC 52035.</title>
        <authorList>
            <person name="Rojas J."/>
            <person name="Ambika Manirajan B."/>
            <person name="Ratering S."/>
            <person name="Suarez C."/>
            <person name="Schnell S."/>
        </authorList>
    </citation>
    <scope>NUCLEOTIDE SEQUENCE [LARGE SCALE GENOMIC DNA]</scope>
    <source>
        <strain evidence="1 2">KCTC 52727</strain>
    </source>
</reference>
<keyword evidence="2" id="KW-1185">Reference proteome</keyword>
<protein>
    <submittedName>
        <fullName evidence="1">Uncharacterized protein</fullName>
    </submittedName>
</protein>
<organism evidence="1 2">
    <name type="scientific">Spirosoma agri</name>
    <dbReference type="NCBI Taxonomy" id="1987381"/>
    <lineage>
        <taxon>Bacteria</taxon>
        <taxon>Pseudomonadati</taxon>
        <taxon>Bacteroidota</taxon>
        <taxon>Cytophagia</taxon>
        <taxon>Cytophagales</taxon>
        <taxon>Cytophagaceae</taxon>
        <taxon>Spirosoma</taxon>
    </lineage>
</organism>
<comment type="caution">
    <text evidence="1">The sequence shown here is derived from an EMBL/GenBank/DDBJ whole genome shotgun (WGS) entry which is preliminary data.</text>
</comment>
<proteinExistence type="predicted"/>
<dbReference type="Proteomes" id="UP000477386">
    <property type="component" value="Unassembled WGS sequence"/>
</dbReference>